<feature type="compositionally biased region" description="Basic and acidic residues" evidence="1">
    <location>
        <begin position="308"/>
        <end position="327"/>
    </location>
</feature>
<evidence type="ECO:0000256" key="1">
    <source>
        <dbReference type="SAM" id="MobiDB-lite"/>
    </source>
</evidence>
<dbReference type="Gene3D" id="3.90.1200.10">
    <property type="match status" value="1"/>
</dbReference>
<dbReference type="RefSeq" id="WP_344256127.1">
    <property type="nucleotide sequence ID" value="NZ_BAAARE010000015.1"/>
</dbReference>
<gene>
    <name evidence="3" type="ORF">GCM10009858_33190</name>
</gene>
<evidence type="ECO:0000259" key="2">
    <source>
        <dbReference type="Pfam" id="PF01636"/>
    </source>
</evidence>
<feature type="region of interest" description="Disordered" evidence="1">
    <location>
        <begin position="494"/>
        <end position="515"/>
    </location>
</feature>
<organism evidence="3 4">
    <name type="scientific">Terrabacter carboxydivorans</name>
    <dbReference type="NCBI Taxonomy" id="619730"/>
    <lineage>
        <taxon>Bacteria</taxon>
        <taxon>Bacillati</taxon>
        <taxon>Actinomycetota</taxon>
        <taxon>Actinomycetes</taxon>
        <taxon>Micrococcales</taxon>
        <taxon>Intrasporangiaceae</taxon>
        <taxon>Terrabacter</taxon>
    </lineage>
</organism>
<feature type="domain" description="Aminoglycoside phosphotransferase" evidence="2">
    <location>
        <begin position="40"/>
        <end position="254"/>
    </location>
</feature>
<comment type="caution">
    <text evidence="3">The sequence shown here is derived from an EMBL/GenBank/DDBJ whole genome shotgun (WGS) entry which is preliminary data.</text>
</comment>
<reference evidence="3 4" key="1">
    <citation type="journal article" date="2019" name="Int. J. Syst. Evol. Microbiol.">
        <title>The Global Catalogue of Microorganisms (GCM) 10K type strain sequencing project: providing services to taxonomists for standard genome sequencing and annotation.</title>
        <authorList>
            <consortium name="The Broad Institute Genomics Platform"/>
            <consortium name="The Broad Institute Genome Sequencing Center for Infectious Disease"/>
            <person name="Wu L."/>
            <person name="Ma J."/>
        </authorList>
    </citation>
    <scope>NUCLEOTIDE SEQUENCE [LARGE SCALE GENOMIC DNA]</scope>
    <source>
        <strain evidence="3 4">JCM 16259</strain>
    </source>
</reference>
<evidence type="ECO:0000313" key="3">
    <source>
        <dbReference type="EMBL" id="GAA2492554.1"/>
    </source>
</evidence>
<dbReference type="SUPFAM" id="SSF56112">
    <property type="entry name" value="Protein kinase-like (PK-like)"/>
    <property type="match status" value="1"/>
</dbReference>
<accession>A0ABN3LY85</accession>
<proteinExistence type="predicted"/>
<evidence type="ECO:0000313" key="4">
    <source>
        <dbReference type="Proteomes" id="UP001500730"/>
    </source>
</evidence>
<sequence length="560" mass="60339">MTRSPLFLAALASSAVPGLDPVTVEGVASEPGDLFEIAYVQDSQDRRWVVKAPCTQAAGAMLDDISPLSGLLGRRLEIAMPMVRGFAPVPEGRAAVYLRVPGRPLDLAGLEPGPLAAEVGRTLAHIHNVEHLLFEEAGRPAYDAEAHRRRRLSELDRAAATGHVPTGLLTRWEHALEDVSMWRFAPTSVHGTFTGANVLASFDDDDDSSTGHIRGVLAWEESRIGDPADDFAELASVAPPGTVDAVLEAYAASRIERPDVHLVRRARLAAEMAPLRRLLHALASGQLEVVERTAEELRDLDARVEADDRRHAREDAERSERTRRAQDRSSGLDPDDPEQPQRPATGDRPEYEWDATQPHVPFPMLGETQAISMHPLLEGTQAYAVSPPVAFEADEADGVAVDATPAAEQQVQAAGWSTPSEAIEHTPAVEVPGREGVKADDEDAADAVRGAEDVLRVETGRQQPGHAEPVADFRPAPVRSAGNVRGVETQLLQPRQAEPVEDSQPVPVVAPDSDASPFEIDEVEALPEETSGVLDLHEGASDFIPVTGHDHPGHARPGDR</sequence>
<name>A0ABN3LY85_9MICO</name>
<dbReference type="Proteomes" id="UP001500730">
    <property type="component" value="Unassembled WGS sequence"/>
</dbReference>
<dbReference type="EMBL" id="BAAARE010000015">
    <property type="protein sequence ID" value="GAA2492554.1"/>
    <property type="molecule type" value="Genomic_DNA"/>
</dbReference>
<dbReference type="InterPro" id="IPR002575">
    <property type="entry name" value="Aminoglycoside_PTrfase"/>
</dbReference>
<keyword evidence="4" id="KW-1185">Reference proteome</keyword>
<dbReference type="Pfam" id="PF01636">
    <property type="entry name" value="APH"/>
    <property type="match status" value="1"/>
</dbReference>
<protein>
    <recommendedName>
        <fullName evidence="2">Aminoglycoside phosphotransferase domain-containing protein</fullName>
    </recommendedName>
</protein>
<dbReference type="InterPro" id="IPR011009">
    <property type="entry name" value="Kinase-like_dom_sf"/>
</dbReference>
<feature type="region of interest" description="Disordered" evidence="1">
    <location>
        <begin position="308"/>
        <end position="360"/>
    </location>
</feature>